<dbReference type="Pfam" id="PF21686">
    <property type="entry name" value="LigD_Prim-Pol"/>
    <property type="match status" value="1"/>
</dbReference>
<keyword evidence="3" id="KW-1185">Reference proteome</keyword>
<dbReference type="SUPFAM" id="SSF56747">
    <property type="entry name" value="Prim-pol domain"/>
    <property type="match status" value="1"/>
</dbReference>
<comment type="caution">
    <text evidence="2">The sequence shown here is derived from an EMBL/GenBank/DDBJ whole genome shotgun (WGS) entry which is preliminary data.</text>
</comment>
<reference evidence="2 3" key="1">
    <citation type="submission" date="2023-09" db="EMBL/GenBank/DDBJ databases">
        <authorList>
            <person name="Rey-Velasco X."/>
        </authorList>
    </citation>
    <scope>NUCLEOTIDE SEQUENCE [LARGE SCALE GENOMIC DNA]</scope>
    <source>
        <strain evidence="2 3">F260</strain>
    </source>
</reference>
<dbReference type="GO" id="GO:0003910">
    <property type="term" value="F:DNA ligase (ATP) activity"/>
    <property type="evidence" value="ECO:0007669"/>
    <property type="project" value="UniProtKB-EC"/>
</dbReference>
<keyword evidence="2" id="KW-0436">Ligase</keyword>
<organism evidence="2 3">
    <name type="scientific">Autumnicola lenta</name>
    <dbReference type="NCBI Taxonomy" id="3075593"/>
    <lineage>
        <taxon>Bacteria</taxon>
        <taxon>Pseudomonadati</taxon>
        <taxon>Bacteroidota</taxon>
        <taxon>Flavobacteriia</taxon>
        <taxon>Flavobacteriales</taxon>
        <taxon>Flavobacteriaceae</taxon>
        <taxon>Autumnicola</taxon>
    </lineage>
</organism>
<dbReference type="InterPro" id="IPR014145">
    <property type="entry name" value="LigD_pol_dom"/>
</dbReference>
<name>A0ABU3CK50_9FLAO</name>
<dbReference type="PANTHER" id="PTHR42705:SF2">
    <property type="entry name" value="BIFUNCTIONAL NON-HOMOLOGOUS END JOINING PROTEIN LIGD"/>
    <property type="match status" value="1"/>
</dbReference>
<dbReference type="EMBL" id="JAVRHO010000010">
    <property type="protein sequence ID" value="MDT0646691.1"/>
    <property type="molecule type" value="Genomic_DNA"/>
</dbReference>
<dbReference type="InterPro" id="IPR052171">
    <property type="entry name" value="NHEJ_LigD"/>
</dbReference>
<dbReference type="CDD" id="cd04861">
    <property type="entry name" value="LigD_Pol_like"/>
    <property type="match status" value="1"/>
</dbReference>
<dbReference type="EC" id="6.5.1.1" evidence="2"/>
<dbReference type="PANTHER" id="PTHR42705">
    <property type="entry name" value="BIFUNCTIONAL NON-HOMOLOGOUS END JOINING PROTEIN LIGD"/>
    <property type="match status" value="1"/>
</dbReference>
<gene>
    <name evidence="2" type="primary">ligD</name>
    <name evidence="2" type="ORF">RM545_08315</name>
</gene>
<sequence length="311" mass="36000">MAEETYKGEHEFSISSRDKIYFPEAGYTKGELINYYEKISEVILPHLEDRPVTMLRFPNGIEDKKFFQKDAPDYFPDWIETIEIEKQEGDTTNYVICNNTATLVYLANQACITPHIWLSKKAKPDYPDRMIFDLDPSRNDFSEVKSAAKQIRKFLQEQLDLPVFLMTTGSRGLHLVVPLKSEENFEDVRNFAQEIAEYLENEFPEDYTTATRKNKRDDKLFLDVARNGIGQTTVAPYAVRPLQGAPIATPIDWDELNSLDSAQKYNLKNIFKRLARKEDPWSKIAKKATTLKSAKETFSIMLKEKNKKTND</sequence>
<evidence type="ECO:0000313" key="2">
    <source>
        <dbReference type="EMBL" id="MDT0646691.1"/>
    </source>
</evidence>
<dbReference type="Gene3D" id="3.90.920.10">
    <property type="entry name" value="DNA primase, PRIM domain"/>
    <property type="match status" value="1"/>
</dbReference>
<protein>
    <submittedName>
        <fullName evidence="2">Non-homologous end-joining DNA ligase</fullName>
        <ecNumber evidence="2">6.5.1.1</ecNumber>
    </submittedName>
</protein>
<proteinExistence type="predicted"/>
<accession>A0ABU3CK50</accession>
<dbReference type="Proteomes" id="UP001245285">
    <property type="component" value="Unassembled WGS sequence"/>
</dbReference>
<feature type="domain" description="DNA ligase D polymerase" evidence="1">
    <location>
        <begin position="28"/>
        <end position="281"/>
    </location>
</feature>
<dbReference type="RefSeq" id="WP_311494859.1">
    <property type="nucleotide sequence ID" value="NZ_JAVRHO010000010.1"/>
</dbReference>
<dbReference type="NCBIfam" id="TIGR02778">
    <property type="entry name" value="ligD_pol"/>
    <property type="match status" value="1"/>
</dbReference>
<evidence type="ECO:0000313" key="3">
    <source>
        <dbReference type="Proteomes" id="UP001245285"/>
    </source>
</evidence>
<evidence type="ECO:0000259" key="1">
    <source>
        <dbReference type="Pfam" id="PF21686"/>
    </source>
</evidence>